<dbReference type="Proteomes" id="UP001152607">
    <property type="component" value="Unassembled WGS sequence"/>
</dbReference>
<proteinExistence type="predicted"/>
<dbReference type="EMBL" id="CAOQHR010000008">
    <property type="protein sequence ID" value="CAI6338357.1"/>
    <property type="molecule type" value="Genomic_DNA"/>
</dbReference>
<gene>
    <name evidence="1" type="ORF">PDIGIT_LOCUS11485</name>
</gene>
<protein>
    <submittedName>
        <fullName evidence="1">Uncharacterized protein</fullName>
    </submittedName>
</protein>
<comment type="caution">
    <text evidence="1">The sequence shown here is derived from an EMBL/GenBank/DDBJ whole genome shotgun (WGS) entry which is preliminary data.</text>
</comment>
<sequence length="245" mass="26345">MPDPLTFALGAGVFTLGYKAVRKVRKHHHEKEARKYSSQLTAAETQSVNADVRQVTRHFTRSIAGEAIAGPLSFVLPHMTLPAGINLYIFRKARQDWKQLSAHMRAKGATVRKRDVARGIGRALVEKAVLVPITLGHDDFLLAVPQGEGSSLLEGHEALLNVPLIGGVNSLVQAPVEGFQHELGIQTSEERVAGEAHGVVDIGGWSAPAKDIAADVGIVGTVAAATEYVIDRPLEYREGRLQSVG</sequence>
<evidence type="ECO:0000313" key="1">
    <source>
        <dbReference type="EMBL" id="CAI6338357.1"/>
    </source>
</evidence>
<dbReference type="OrthoDB" id="3729042at2759"/>
<keyword evidence="2" id="KW-1185">Reference proteome</keyword>
<evidence type="ECO:0000313" key="2">
    <source>
        <dbReference type="Proteomes" id="UP001152607"/>
    </source>
</evidence>
<organism evidence="1 2">
    <name type="scientific">Periconia digitata</name>
    <dbReference type="NCBI Taxonomy" id="1303443"/>
    <lineage>
        <taxon>Eukaryota</taxon>
        <taxon>Fungi</taxon>
        <taxon>Dikarya</taxon>
        <taxon>Ascomycota</taxon>
        <taxon>Pezizomycotina</taxon>
        <taxon>Dothideomycetes</taxon>
        <taxon>Pleosporomycetidae</taxon>
        <taxon>Pleosporales</taxon>
        <taxon>Massarineae</taxon>
        <taxon>Periconiaceae</taxon>
        <taxon>Periconia</taxon>
    </lineage>
</organism>
<reference evidence="1" key="1">
    <citation type="submission" date="2023-01" db="EMBL/GenBank/DDBJ databases">
        <authorList>
            <person name="Van Ghelder C."/>
            <person name="Rancurel C."/>
        </authorList>
    </citation>
    <scope>NUCLEOTIDE SEQUENCE</scope>
    <source>
        <strain evidence="1">CNCM I-4278</strain>
    </source>
</reference>
<dbReference type="AlphaFoldDB" id="A0A9W4UPD1"/>
<accession>A0A9W4UPD1</accession>
<name>A0A9W4UPD1_9PLEO</name>